<proteinExistence type="predicted"/>
<protein>
    <submittedName>
        <fullName evidence="2">Uncharacterized protein</fullName>
    </submittedName>
</protein>
<feature type="compositionally biased region" description="Basic and acidic residues" evidence="1">
    <location>
        <begin position="21"/>
        <end position="50"/>
    </location>
</feature>
<gene>
    <name evidence="2" type="ORF">Sradi_5077400</name>
</gene>
<dbReference type="EMBL" id="JACGWJ010000023">
    <property type="protein sequence ID" value="KAL0325081.1"/>
    <property type="molecule type" value="Genomic_DNA"/>
</dbReference>
<evidence type="ECO:0000313" key="2">
    <source>
        <dbReference type="EMBL" id="KAL0325081.1"/>
    </source>
</evidence>
<accession>A0AAW2M1R6</accession>
<comment type="caution">
    <text evidence="2">The sequence shown here is derived from an EMBL/GenBank/DDBJ whole genome shotgun (WGS) entry which is preliminary data.</text>
</comment>
<dbReference type="PANTHER" id="PTHR34950">
    <property type="entry name" value="OS04G0457400 PROTEIN"/>
    <property type="match status" value="1"/>
</dbReference>
<feature type="region of interest" description="Disordered" evidence="1">
    <location>
        <begin position="21"/>
        <end position="60"/>
    </location>
</feature>
<feature type="compositionally biased region" description="Low complexity" evidence="1">
    <location>
        <begin position="51"/>
        <end position="60"/>
    </location>
</feature>
<evidence type="ECO:0000256" key="1">
    <source>
        <dbReference type="SAM" id="MobiDB-lite"/>
    </source>
</evidence>
<dbReference type="AlphaFoldDB" id="A0AAW2M1R6"/>
<name>A0AAW2M1R6_SESRA</name>
<sequence length="80" mass="8720">MSITASAALAEAYMTRKLYNEKMKKSTNDKLKSSPQQKPDDRSYNNDPEKSSSSASASAYSGGGCFSFSVFKKIHPKSSN</sequence>
<organism evidence="2">
    <name type="scientific">Sesamum radiatum</name>
    <name type="common">Black benniseed</name>
    <dbReference type="NCBI Taxonomy" id="300843"/>
    <lineage>
        <taxon>Eukaryota</taxon>
        <taxon>Viridiplantae</taxon>
        <taxon>Streptophyta</taxon>
        <taxon>Embryophyta</taxon>
        <taxon>Tracheophyta</taxon>
        <taxon>Spermatophyta</taxon>
        <taxon>Magnoliopsida</taxon>
        <taxon>eudicotyledons</taxon>
        <taxon>Gunneridae</taxon>
        <taxon>Pentapetalae</taxon>
        <taxon>asterids</taxon>
        <taxon>lamiids</taxon>
        <taxon>Lamiales</taxon>
        <taxon>Pedaliaceae</taxon>
        <taxon>Sesamum</taxon>
    </lineage>
</organism>
<reference evidence="2" key="2">
    <citation type="journal article" date="2024" name="Plant">
        <title>Genomic evolution and insights into agronomic trait innovations of Sesamum species.</title>
        <authorList>
            <person name="Miao H."/>
            <person name="Wang L."/>
            <person name="Qu L."/>
            <person name="Liu H."/>
            <person name="Sun Y."/>
            <person name="Le M."/>
            <person name="Wang Q."/>
            <person name="Wei S."/>
            <person name="Zheng Y."/>
            <person name="Lin W."/>
            <person name="Duan Y."/>
            <person name="Cao H."/>
            <person name="Xiong S."/>
            <person name="Wang X."/>
            <person name="Wei L."/>
            <person name="Li C."/>
            <person name="Ma Q."/>
            <person name="Ju M."/>
            <person name="Zhao R."/>
            <person name="Li G."/>
            <person name="Mu C."/>
            <person name="Tian Q."/>
            <person name="Mei H."/>
            <person name="Zhang T."/>
            <person name="Gao T."/>
            <person name="Zhang H."/>
        </authorList>
    </citation>
    <scope>NUCLEOTIDE SEQUENCE</scope>
    <source>
        <strain evidence="2">G02</strain>
    </source>
</reference>
<reference evidence="2" key="1">
    <citation type="submission" date="2020-06" db="EMBL/GenBank/DDBJ databases">
        <authorList>
            <person name="Li T."/>
            <person name="Hu X."/>
            <person name="Zhang T."/>
            <person name="Song X."/>
            <person name="Zhang H."/>
            <person name="Dai N."/>
            <person name="Sheng W."/>
            <person name="Hou X."/>
            <person name="Wei L."/>
        </authorList>
    </citation>
    <scope>NUCLEOTIDE SEQUENCE</scope>
    <source>
        <strain evidence="2">G02</strain>
        <tissue evidence="2">Leaf</tissue>
    </source>
</reference>
<dbReference type="PANTHER" id="PTHR34950:SF15">
    <property type="entry name" value="REMORIN C-TERMINAL DOMAIN-CONTAINING PROTEIN"/>
    <property type="match status" value="1"/>
</dbReference>